<protein>
    <submittedName>
        <fullName evidence="1">Uncharacterized protein</fullName>
    </submittedName>
</protein>
<dbReference type="EMBL" id="DXDX01000080">
    <property type="protein sequence ID" value="HIY21153.1"/>
    <property type="molecule type" value="Genomic_DNA"/>
</dbReference>
<accession>A0A9D2BYU6</accession>
<organism evidence="1 2">
    <name type="scientific">Candidatus Flavonifractor merdigallinarum</name>
    <dbReference type="NCBI Taxonomy" id="2838589"/>
    <lineage>
        <taxon>Bacteria</taxon>
        <taxon>Bacillati</taxon>
        <taxon>Bacillota</taxon>
        <taxon>Clostridia</taxon>
        <taxon>Eubacteriales</taxon>
        <taxon>Oscillospiraceae</taxon>
        <taxon>Flavonifractor</taxon>
    </lineage>
</organism>
<name>A0A9D2BYU6_9FIRM</name>
<reference evidence="1" key="1">
    <citation type="journal article" date="2021" name="PeerJ">
        <title>Extensive microbial diversity within the chicken gut microbiome revealed by metagenomics and culture.</title>
        <authorList>
            <person name="Gilroy R."/>
            <person name="Ravi A."/>
            <person name="Getino M."/>
            <person name="Pursley I."/>
            <person name="Horton D.L."/>
            <person name="Alikhan N.F."/>
            <person name="Baker D."/>
            <person name="Gharbi K."/>
            <person name="Hall N."/>
            <person name="Watson M."/>
            <person name="Adriaenssens E.M."/>
            <person name="Foster-Nyarko E."/>
            <person name="Jarju S."/>
            <person name="Secka A."/>
            <person name="Antonio M."/>
            <person name="Oren A."/>
            <person name="Chaudhuri R.R."/>
            <person name="La Ragione R."/>
            <person name="Hildebrand F."/>
            <person name="Pallen M.J."/>
        </authorList>
    </citation>
    <scope>NUCLEOTIDE SEQUENCE</scope>
    <source>
        <strain evidence="1">ChiBcec16_6824</strain>
    </source>
</reference>
<reference evidence="1" key="2">
    <citation type="submission" date="2021-04" db="EMBL/GenBank/DDBJ databases">
        <authorList>
            <person name="Gilroy R."/>
        </authorList>
    </citation>
    <scope>NUCLEOTIDE SEQUENCE</scope>
    <source>
        <strain evidence="1">ChiBcec16_6824</strain>
    </source>
</reference>
<evidence type="ECO:0000313" key="2">
    <source>
        <dbReference type="Proteomes" id="UP000823868"/>
    </source>
</evidence>
<evidence type="ECO:0000313" key="1">
    <source>
        <dbReference type="EMBL" id="HIY21153.1"/>
    </source>
</evidence>
<proteinExistence type="predicted"/>
<dbReference type="AlphaFoldDB" id="A0A9D2BYU6"/>
<sequence>MNKKLHKYINEIIDLGTAANMGWKEGVNMFLSNVKNAGQEGAPHYGGADHLDWAAIGTELAPFTDADEADMINTFNADYTAHMAEIIDLRSAGDRDGVTAVMCGE</sequence>
<gene>
    <name evidence="1" type="ORF">H9841_04520</name>
</gene>
<dbReference type="Proteomes" id="UP000823868">
    <property type="component" value="Unassembled WGS sequence"/>
</dbReference>
<comment type="caution">
    <text evidence="1">The sequence shown here is derived from an EMBL/GenBank/DDBJ whole genome shotgun (WGS) entry which is preliminary data.</text>
</comment>